<organism evidence="1 2">
    <name type="scientific">Marivirga lumbricoides</name>
    <dbReference type="NCBI Taxonomy" id="1046115"/>
    <lineage>
        <taxon>Bacteria</taxon>
        <taxon>Pseudomonadati</taxon>
        <taxon>Bacteroidota</taxon>
        <taxon>Cytophagia</taxon>
        <taxon>Cytophagales</taxon>
        <taxon>Marivirgaceae</taxon>
        <taxon>Marivirga</taxon>
    </lineage>
</organism>
<comment type="caution">
    <text evidence="1">The sequence shown here is derived from an EMBL/GenBank/DDBJ whole genome shotgun (WGS) entry which is preliminary data.</text>
</comment>
<proteinExistence type="predicted"/>
<dbReference type="EMBL" id="BMEC01000021">
    <property type="protein sequence ID" value="GGC54708.1"/>
    <property type="molecule type" value="Genomic_DNA"/>
</dbReference>
<sequence length="418" mass="47779">MTAVAGILNKQGVAIAADSAVTVSGVQNRKVYNSANKIFTLSKYFPVGIAIYNSAQFMGIPWEILIKEFRKHIDKKSFPKLEDYKNEFFDWLKTNNYFANDTNDDYLFSDFLSFVQVTLNDTIRNNKGSKDKLEEKLVSFLSEYIKKEIPKHSKISSLSELDVSKAKEKLKSFLPQIVKILKDSTAFDFKEKNISNSLLNAYIEYIKHDQFIQYTGLIFTGYGETELFPSLIPVNVSIVIENCLRFEVDKSKVGIIDNNNNACIRPFAQTDVIDTILQGISPELNHLSSKVFGSFLNNFLSEIKSINGMPKEVSASLNKMNVNNYIQKYQQQFSNIVNQKYVQPLMGAVSQLSKEDLSEMAESLVYLTYLKRRFTMAEESVGGPVDIAVITKGDGFIWIKRKHYFDPELNQTFFQKYF</sequence>
<evidence type="ECO:0000313" key="1">
    <source>
        <dbReference type="EMBL" id="GGC54708.1"/>
    </source>
</evidence>
<reference evidence="2" key="1">
    <citation type="journal article" date="2019" name="Int. J. Syst. Evol. Microbiol.">
        <title>The Global Catalogue of Microorganisms (GCM) 10K type strain sequencing project: providing services to taxonomists for standard genome sequencing and annotation.</title>
        <authorList>
            <consortium name="The Broad Institute Genomics Platform"/>
            <consortium name="The Broad Institute Genome Sequencing Center for Infectious Disease"/>
            <person name="Wu L."/>
            <person name="Ma J."/>
        </authorList>
    </citation>
    <scope>NUCLEOTIDE SEQUENCE [LARGE SCALE GENOMIC DNA]</scope>
    <source>
        <strain evidence="2">CGMCC 1.10832</strain>
    </source>
</reference>
<protein>
    <submittedName>
        <fullName evidence="1">Uncharacterized protein</fullName>
    </submittedName>
</protein>
<dbReference type="RefSeq" id="WP_188467649.1">
    <property type="nucleotide sequence ID" value="NZ_BAABHU010000021.1"/>
</dbReference>
<name>A0ABQ1N8S2_9BACT</name>
<dbReference type="Proteomes" id="UP000636010">
    <property type="component" value="Unassembled WGS sequence"/>
</dbReference>
<evidence type="ECO:0000313" key="2">
    <source>
        <dbReference type="Proteomes" id="UP000636010"/>
    </source>
</evidence>
<gene>
    <name evidence="1" type="ORF">GCM10011506_45440</name>
</gene>
<keyword evidence="2" id="KW-1185">Reference proteome</keyword>
<accession>A0ABQ1N8S2</accession>